<dbReference type="EMBL" id="LWMU01000041">
    <property type="protein sequence ID" value="KZX13954.1"/>
    <property type="molecule type" value="Genomic_DNA"/>
</dbReference>
<dbReference type="RefSeq" id="WP_042692624.1">
    <property type="nucleotide sequence ID" value="NZ_CABMAB010000011.1"/>
</dbReference>
<dbReference type="Proteomes" id="UP000077428">
    <property type="component" value="Unassembled WGS sequence"/>
</dbReference>
<evidence type="ECO:0000313" key="2">
    <source>
        <dbReference type="Proteomes" id="UP000077428"/>
    </source>
</evidence>
<evidence type="ECO:0000313" key="1">
    <source>
        <dbReference type="EMBL" id="KZX13954.1"/>
    </source>
</evidence>
<dbReference type="AlphaFoldDB" id="A0A166BYQ0"/>
<name>A0A166BYQ0_METOA</name>
<gene>
    <name evidence="1" type="ORF">MBORA_01930</name>
</gene>
<sequence>MSKWRNTSVKIFLSIFFICILLFAFSFVNSTKYTGQSITDAYDLPIGQSMFEGDSILGQRDPIVLPLLGNLNFLSHEFRALDIKDIFMTLETGVVQFDFTTVSSEGIDAYGNVVNVDGPGYLTLEGDKLAVKEPETYVWGYSAPYKYLTKTSAGVDVVENGTVVDSIPEDKIKDYEFGNDYFNTSNVRYWYNHEAVEGSNYTLEKGIVEFSDGRSDISSGNVSYIFGEDVADYVAAYPEGTPIVLYMGNTTKSDGEMYYTYLGSYPQYGDSVREYNARQFVKAWNGTIIPPNSTSNGRDYIDFGSAKDSTAPGGSAAHGVCPPARALRGVVLAEGFSLPTGMSTDENAVLFGFNPARDIKVTNNHDFPVQIEMWTDGSGSGMAIYAKIMRYLPNE</sequence>
<dbReference type="STRING" id="66851.MBORA_01930"/>
<reference evidence="2" key="1">
    <citation type="journal article" date="2016" name="Genome Announc.">
        <title>Draft Genome Sequences of Methanobrevibacter curvatus DSM11111, Methanobrevibacter cuticularis DSM11139, Methanobrevibacter filiformis DSM11501, and Methanobrevibacter oralis DSM7256.</title>
        <authorList>
            <person name="Poehlein A."/>
            <person name="Seedorf H."/>
        </authorList>
    </citation>
    <scope>NUCLEOTIDE SEQUENCE [LARGE SCALE GENOMIC DNA]</scope>
    <source>
        <strain evidence="2">DSM 7256 / JCM 30027 / ZR</strain>
    </source>
</reference>
<protein>
    <submittedName>
        <fullName evidence="1">Uncharacterized protein</fullName>
    </submittedName>
</protein>
<dbReference type="PATRIC" id="fig|66851.6.peg.242"/>
<accession>A0A166BYQ0</accession>
<keyword evidence="2" id="KW-1185">Reference proteome</keyword>
<organism evidence="1 2">
    <name type="scientific">Methanobrevibacter oralis</name>
    <dbReference type="NCBI Taxonomy" id="66851"/>
    <lineage>
        <taxon>Archaea</taxon>
        <taxon>Methanobacteriati</taxon>
        <taxon>Methanobacteriota</taxon>
        <taxon>Methanomada group</taxon>
        <taxon>Methanobacteria</taxon>
        <taxon>Methanobacteriales</taxon>
        <taxon>Methanobacteriaceae</taxon>
        <taxon>Methanobrevibacter</taxon>
    </lineage>
</organism>
<proteinExistence type="predicted"/>
<comment type="caution">
    <text evidence="1">The sequence shown here is derived from an EMBL/GenBank/DDBJ whole genome shotgun (WGS) entry which is preliminary data.</text>
</comment>